<keyword evidence="4" id="KW-0234">DNA repair</keyword>
<evidence type="ECO:0000259" key="7">
    <source>
        <dbReference type="SMART" id="SM01030"/>
    </source>
</evidence>
<dbReference type="SMART" id="SM01032">
    <property type="entry name" value="BHD_3"/>
    <property type="match status" value="1"/>
</dbReference>
<comment type="caution">
    <text evidence="10">The sequence shown here is derived from an EMBL/GenBank/DDBJ whole genome shotgun (WGS) entry which is preliminary data.</text>
</comment>
<dbReference type="RefSeq" id="XP_043048386.1">
    <property type="nucleotide sequence ID" value="XM_043192091.1"/>
</dbReference>
<dbReference type="InterPro" id="IPR018328">
    <property type="entry name" value="Rad4_beta-hairpin_dom3"/>
</dbReference>
<dbReference type="OrthoDB" id="300780at2759"/>
<comment type="similarity">
    <text evidence="2">Belongs to the XPC family.</text>
</comment>
<evidence type="ECO:0000256" key="4">
    <source>
        <dbReference type="ARBA" id="ARBA00023204"/>
    </source>
</evidence>
<dbReference type="PANTHER" id="PTHR12135">
    <property type="entry name" value="DNA REPAIR PROTEIN XP-C / RAD4"/>
    <property type="match status" value="1"/>
</dbReference>
<dbReference type="GeneID" id="66114667"/>
<dbReference type="GO" id="GO:0006298">
    <property type="term" value="P:mismatch repair"/>
    <property type="evidence" value="ECO:0007669"/>
    <property type="project" value="TreeGrafter"/>
</dbReference>
<feature type="domain" description="Rad4 beta-hairpin" evidence="7">
    <location>
        <begin position="484"/>
        <end position="549"/>
    </location>
</feature>
<dbReference type="EMBL" id="JAHMUF010000015">
    <property type="protein sequence ID" value="KAG7192836.1"/>
    <property type="molecule type" value="Genomic_DNA"/>
</dbReference>
<organism evidence="10 11">
    <name type="scientific">Scheffersomyces spartinae</name>
    <dbReference type="NCBI Taxonomy" id="45513"/>
    <lineage>
        <taxon>Eukaryota</taxon>
        <taxon>Fungi</taxon>
        <taxon>Dikarya</taxon>
        <taxon>Ascomycota</taxon>
        <taxon>Saccharomycotina</taxon>
        <taxon>Pichiomycetes</taxon>
        <taxon>Debaryomycetaceae</taxon>
        <taxon>Scheffersomyces</taxon>
    </lineage>
</organism>
<keyword evidence="11" id="KW-1185">Reference proteome</keyword>
<evidence type="ECO:0000256" key="5">
    <source>
        <dbReference type="ARBA" id="ARBA00023242"/>
    </source>
</evidence>
<dbReference type="GO" id="GO:0005737">
    <property type="term" value="C:cytoplasm"/>
    <property type="evidence" value="ECO:0007669"/>
    <property type="project" value="TreeGrafter"/>
</dbReference>
<name>A0A9P8AHI8_9ASCO</name>
<keyword evidence="3" id="KW-0227">DNA damage</keyword>
<accession>A0A9P8AHI8</accession>
<feature type="region of interest" description="Disordered" evidence="6">
    <location>
        <begin position="13"/>
        <end position="75"/>
    </location>
</feature>
<evidence type="ECO:0000259" key="9">
    <source>
        <dbReference type="SMART" id="SM01032"/>
    </source>
</evidence>
<dbReference type="SUPFAM" id="SSF54001">
    <property type="entry name" value="Cysteine proteinases"/>
    <property type="match status" value="1"/>
</dbReference>
<dbReference type="Gene3D" id="3.30.60.290">
    <property type="entry name" value="Rad4, beta-hairpin domain BHD2"/>
    <property type="match status" value="1"/>
</dbReference>
<feature type="compositionally biased region" description="Polar residues" evidence="6">
    <location>
        <begin position="840"/>
        <end position="855"/>
    </location>
</feature>
<dbReference type="InterPro" id="IPR042488">
    <property type="entry name" value="Rad4_BHD3_sf"/>
</dbReference>
<dbReference type="Gene3D" id="3.90.260.10">
    <property type="entry name" value="Transglutaminase-like"/>
    <property type="match status" value="1"/>
</dbReference>
<feature type="region of interest" description="Disordered" evidence="6">
    <location>
        <begin position="840"/>
        <end position="996"/>
    </location>
</feature>
<dbReference type="Pfam" id="PF10404">
    <property type="entry name" value="BHD_2"/>
    <property type="match status" value="1"/>
</dbReference>
<dbReference type="InterPro" id="IPR018325">
    <property type="entry name" value="Rad4/PNGase_transGLS-fold"/>
</dbReference>
<feature type="compositionally biased region" description="Acidic residues" evidence="6">
    <location>
        <begin position="878"/>
        <end position="887"/>
    </location>
</feature>
<dbReference type="SMART" id="SM01031">
    <property type="entry name" value="BHD_2"/>
    <property type="match status" value="1"/>
</dbReference>
<protein>
    <submittedName>
        <fullName evidence="10">Uncharacterized protein</fullName>
    </submittedName>
</protein>
<dbReference type="Proteomes" id="UP000790833">
    <property type="component" value="Unassembled WGS sequence"/>
</dbReference>
<dbReference type="GO" id="GO:0006289">
    <property type="term" value="P:nucleotide-excision repair"/>
    <property type="evidence" value="ECO:0007669"/>
    <property type="project" value="InterPro"/>
</dbReference>
<evidence type="ECO:0000313" key="10">
    <source>
        <dbReference type="EMBL" id="KAG7192836.1"/>
    </source>
</evidence>
<dbReference type="InterPro" id="IPR018327">
    <property type="entry name" value="BHD_2"/>
</dbReference>
<feature type="compositionally biased region" description="Polar residues" evidence="6">
    <location>
        <begin position="110"/>
        <end position="122"/>
    </location>
</feature>
<evidence type="ECO:0000256" key="6">
    <source>
        <dbReference type="SAM" id="MobiDB-lite"/>
    </source>
</evidence>
<evidence type="ECO:0000259" key="8">
    <source>
        <dbReference type="SMART" id="SM01031"/>
    </source>
</evidence>
<keyword evidence="5" id="KW-0539">Nucleus</keyword>
<feature type="domain" description="Rad4 beta-hairpin" evidence="8">
    <location>
        <begin position="551"/>
        <end position="608"/>
    </location>
</feature>
<dbReference type="PANTHER" id="PTHR12135:SF0">
    <property type="entry name" value="DNA REPAIR PROTEIN COMPLEMENTING XP-C CELLS"/>
    <property type="match status" value="1"/>
</dbReference>
<evidence type="ECO:0000256" key="1">
    <source>
        <dbReference type="ARBA" id="ARBA00004123"/>
    </source>
</evidence>
<evidence type="ECO:0000256" key="3">
    <source>
        <dbReference type="ARBA" id="ARBA00022763"/>
    </source>
</evidence>
<dbReference type="Pfam" id="PF10403">
    <property type="entry name" value="BHD_1"/>
    <property type="match status" value="1"/>
</dbReference>
<gene>
    <name evidence="10" type="ORF">KQ657_001293</name>
</gene>
<dbReference type="Gene3D" id="3.30.70.2460">
    <property type="entry name" value="Rad4, beta-hairpin domain BHD3"/>
    <property type="match status" value="1"/>
</dbReference>
<dbReference type="SMART" id="SM01030">
    <property type="entry name" value="BHD_1"/>
    <property type="match status" value="1"/>
</dbReference>
<reference evidence="10" key="1">
    <citation type="submission" date="2021-03" db="EMBL/GenBank/DDBJ databases">
        <authorList>
            <person name="Palmer J.M."/>
        </authorList>
    </citation>
    <scope>NUCLEOTIDE SEQUENCE</scope>
    <source>
        <strain evidence="10">ARV_011</strain>
    </source>
</reference>
<proteinExistence type="inferred from homology"/>
<dbReference type="InterPro" id="IPR036985">
    <property type="entry name" value="Transglutaminase-like_sf"/>
</dbReference>
<dbReference type="GO" id="GO:0003697">
    <property type="term" value="F:single-stranded DNA binding"/>
    <property type="evidence" value="ECO:0007669"/>
    <property type="project" value="TreeGrafter"/>
</dbReference>
<dbReference type="GO" id="GO:0000111">
    <property type="term" value="C:nucleotide-excision repair factor 2 complex"/>
    <property type="evidence" value="ECO:0007669"/>
    <property type="project" value="TreeGrafter"/>
</dbReference>
<dbReference type="InterPro" id="IPR018326">
    <property type="entry name" value="Rad4_beta-hairpin_dom1"/>
</dbReference>
<sequence length="1033" mass="118394">MTGADRQYTRLLREKILETPTQDQPPRTRIKRRRVNDATTEQSQPQPSTPPRVSPSSFAPSPPHIDSSDDSDEFEDVALDNDTDSVTYSLPELPQQAAPDPRTEVLTFSLASDQDQDSTTSNRCKKVKQRFPPISKEERQERKLIHQTYLVAMILHGHVRNKWCNNKPLQLELRKRIPRSILNLLYPETGSQLADKAVKDVVYSRRFLDGVRDLMLFYKKRFKVSSKGIIYKNWHELSLRQRYTLKNVDFPKFSGLVERMKGSRDIGAQGFLCLARALGLTARLVYSIQAPDVTLIVSKESLKASDDKTTASVIPEQAPVPAQPKSMAYFNRKDKILEEIGRNSQGGYHPPNSVLFEDSSYPIFWVEIWNKYTKKWLSVDPIVLNIVEVSPMRRRSKFEVPLKETRNHLTYAIAYDNEGGIMDVTRRYCQYFNAKNVKKRIEFKSEEDAEWYKHIIKSLNSLKRQDKLSDLDILELKEFRERDLAEGMPPNVADFKNHPIYALEPQLRQNEVIYPKDSTSSCGKYRIRTKESGRNVEKVLTVYKRSHVYDLKSAKAWYLRGRVLKIGVQPLKIKQKPANKLHEDLGGDDDDGVTRLYAHFQTQLFIPPAVVNGKIPRNAYGNIDVYTPSMVPENGYLVRADDTGYTVKQMVEAARILEIDYAKAVVNFDFKNRKSNKMPTIKEGGIVIDVQFKEGILAVLENIKEQDDEAKRKLIEDIALKNWKFFLTKLRIQSRLDREHGRINEDERITPDISGKEEEEEQEEEFENEGGFMMEDNQLDAYSVHSENSESDEEWKNEETTVVKKRYNTRNNRQRYVEDNSDDDDSDYYDRMAEIIPQMGHNSGSGLQVNINSVDTPGKVTDLSDSEFGDNEGGFLIESEEEKEEELQLVQSSNTPNNIKESSNRIPLDSTVSSDPPIMVDNENESPSNDSPSPEPKRNNKVYTESERNLNSKVSQEPHTSLYPVTDPVEVIDLDLDEGNGGSEGSIEPGTTDGADEIIQVDSSPEVISLDEEEELTLQNEEQIYDFEYSESE</sequence>
<dbReference type="GO" id="GO:0071942">
    <property type="term" value="C:XPC complex"/>
    <property type="evidence" value="ECO:0007669"/>
    <property type="project" value="TreeGrafter"/>
</dbReference>
<dbReference type="InterPro" id="IPR004583">
    <property type="entry name" value="DNA_repair_Rad4"/>
</dbReference>
<feature type="domain" description="Rad4 beta-hairpin" evidence="9">
    <location>
        <begin position="615"/>
        <end position="700"/>
    </location>
</feature>
<dbReference type="InterPro" id="IPR038765">
    <property type="entry name" value="Papain-like_cys_pep_sf"/>
</dbReference>
<feature type="region of interest" description="Disordered" evidence="6">
    <location>
        <begin position="110"/>
        <end position="132"/>
    </location>
</feature>
<evidence type="ECO:0000256" key="2">
    <source>
        <dbReference type="ARBA" id="ARBA00009525"/>
    </source>
</evidence>
<feature type="compositionally biased region" description="Polar residues" evidence="6">
    <location>
        <begin position="889"/>
        <end position="914"/>
    </location>
</feature>
<dbReference type="Gene3D" id="2.20.20.110">
    <property type="entry name" value="Rad4, beta-hairpin domain BHD1"/>
    <property type="match status" value="1"/>
</dbReference>
<dbReference type="AlphaFoldDB" id="A0A9P8AHI8"/>
<comment type="subcellular location">
    <subcellularLocation>
        <location evidence="1">Nucleus</location>
    </subcellularLocation>
</comment>
<evidence type="ECO:0000313" key="11">
    <source>
        <dbReference type="Proteomes" id="UP000790833"/>
    </source>
</evidence>
<dbReference type="GO" id="GO:0003684">
    <property type="term" value="F:damaged DNA binding"/>
    <property type="evidence" value="ECO:0007669"/>
    <property type="project" value="InterPro"/>
</dbReference>
<dbReference type="Pfam" id="PF03835">
    <property type="entry name" value="Rad4"/>
    <property type="match status" value="1"/>
</dbReference>
<dbReference type="Pfam" id="PF10405">
    <property type="entry name" value="BHD_3"/>
    <property type="match status" value="1"/>
</dbReference>